<dbReference type="EMBL" id="BDLU01000070">
    <property type="protein sequence ID" value="GCE85141.1"/>
    <property type="molecule type" value="Genomic_DNA"/>
</dbReference>
<accession>A0A4P5NYU5</accession>
<keyword evidence="2" id="KW-1185">Reference proteome</keyword>
<evidence type="ECO:0000313" key="1">
    <source>
        <dbReference type="EMBL" id="GCE85141.1"/>
    </source>
</evidence>
<sequence length="239" mass="27013">MPHKPFLTRKPYKQIDKTTGMTHVSSMKKDIDNHPRFCSFVEKNWGLGRPFEADDILNCAHDLGGASDVYVVAKWTTANSPGLSVVNFLKRVCGETIGNYRIVPVTGMKPARRKYFAVIRPVGKLEHCQEWLHHEETYEERRDKELAKYYGLLAGMFGKHIPFTTRDILKMYNAKKSLEGDVFTEITENLAGKRGENGPEISLRSLGRHFMSVPRPSASSPTMERCGMASGGIAKWHLV</sequence>
<evidence type="ECO:0000313" key="2">
    <source>
        <dbReference type="Proteomes" id="UP000315095"/>
    </source>
</evidence>
<gene>
    <name evidence="1" type="ORF">MSKU9_3282</name>
</gene>
<reference evidence="2" key="1">
    <citation type="submission" date="2017-01" db="EMBL/GenBank/DDBJ databases">
        <title>Komagataeibacter sp. MSKU9 whole genome sequencing project.</title>
        <authorList>
            <person name="Matsutani M."/>
            <person name="Naloka K."/>
            <person name="Theeragool G."/>
            <person name="Yakushi T."/>
            <person name="Matsushita K."/>
        </authorList>
    </citation>
    <scope>NUCLEOTIDE SEQUENCE [LARGE SCALE GENOMIC DNA]</scope>
    <source>
        <strain evidence="2">MSKU9</strain>
    </source>
</reference>
<dbReference type="RefSeq" id="WP_141262482.1">
    <property type="nucleotide sequence ID" value="NZ_BDLU01000070.1"/>
</dbReference>
<organism evidence="1 2">
    <name type="scientific">Komagataeibacter diospyri</name>
    <dbReference type="NCBI Taxonomy" id="1932662"/>
    <lineage>
        <taxon>Bacteria</taxon>
        <taxon>Pseudomonadati</taxon>
        <taxon>Pseudomonadota</taxon>
        <taxon>Alphaproteobacteria</taxon>
        <taxon>Acetobacterales</taxon>
        <taxon>Acetobacteraceae</taxon>
        <taxon>Komagataeibacter</taxon>
    </lineage>
</organism>
<dbReference type="Proteomes" id="UP000315095">
    <property type="component" value="Unassembled WGS sequence"/>
</dbReference>
<name>A0A4P5NYU5_9PROT</name>
<proteinExistence type="predicted"/>
<dbReference type="AlphaFoldDB" id="A0A4P5NYU5"/>
<comment type="caution">
    <text evidence="1">The sequence shown here is derived from an EMBL/GenBank/DDBJ whole genome shotgun (WGS) entry which is preliminary data.</text>
</comment>
<protein>
    <submittedName>
        <fullName evidence="1">Uncharacterized protein</fullName>
    </submittedName>
</protein>